<dbReference type="VEuPathDB" id="FungiDB:NECHADRAFT_56106"/>
<dbReference type="InterPro" id="IPR053157">
    <property type="entry name" value="Sterol_Uptake_Regulator"/>
</dbReference>
<accession>C7ZQD3</accession>
<evidence type="ECO:0000313" key="4">
    <source>
        <dbReference type="Proteomes" id="UP000005206"/>
    </source>
</evidence>
<keyword evidence="1" id="KW-0539">Nucleus</keyword>
<dbReference type="GO" id="GO:0001228">
    <property type="term" value="F:DNA-binding transcription activator activity, RNA polymerase II-specific"/>
    <property type="evidence" value="ECO:0007669"/>
    <property type="project" value="TreeGrafter"/>
</dbReference>
<dbReference type="PANTHER" id="PTHR47784:SF5">
    <property type="entry name" value="STEROL UPTAKE CONTROL PROTEIN 2"/>
    <property type="match status" value="1"/>
</dbReference>
<dbReference type="Pfam" id="PF00172">
    <property type="entry name" value="Zn_clus"/>
    <property type="match status" value="1"/>
</dbReference>
<dbReference type="InterPro" id="IPR001138">
    <property type="entry name" value="Zn2Cys6_DnaBD"/>
</dbReference>
<dbReference type="GO" id="GO:0008270">
    <property type="term" value="F:zinc ion binding"/>
    <property type="evidence" value="ECO:0007669"/>
    <property type="project" value="InterPro"/>
</dbReference>
<dbReference type="HOGENOM" id="CLU_024934_0_1_1"/>
<dbReference type="GeneID" id="9667016"/>
<reference evidence="3 4" key="1">
    <citation type="journal article" date="2009" name="PLoS Genet.">
        <title>The genome of Nectria haematococca: contribution of supernumerary chromosomes to gene expansion.</title>
        <authorList>
            <person name="Coleman J.J."/>
            <person name="Rounsley S.D."/>
            <person name="Rodriguez-Carres M."/>
            <person name="Kuo A."/>
            <person name="Wasmann C.C."/>
            <person name="Grimwood J."/>
            <person name="Schmutz J."/>
            <person name="Taga M."/>
            <person name="White G.J."/>
            <person name="Zhou S."/>
            <person name="Schwartz D.C."/>
            <person name="Freitag M."/>
            <person name="Ma L.J."/>
            <person name="Danchin E.G."/>
            <person name="Henrissat B."/>
            <person name="Coutinho P.M."/>
            <person name="Nelson D.R."/>
            <person name="Straney D."/>
            <person name="Napoli C.A."/>
            <person name="Barker B.M."/>
            <person name="Gribskov M."/>
            <person name="Rep M."/>
            <person name="Kroken S."/>
            <person name="Molnar I."/>
            <person name="Rensing C."/>
            <person name="Kennell J.C."/>
            <person name="Zamora J."/>
            <person name="Farman M.L."/>
            <person name="Selker E.U."/>
            <person name="Salamov A."/>
            <person name="Shapiro H."/>
            <person name="Pangilinan J."/>
            <person name="Lindquist E."/>
            <person name="Lamers C."/>
            <person name="Grigoriev I.V."/>
            <person name="Geiser D.M."/>
            <person name="Covert S.F."/>
            <person name="Temporini E."/>
            <person name="Vanetten H.D."/>
        </authorList>
    </citation>
    <scope>NUCLEOTIDE SEQUENCE [LARGE SCALE GENOMIC DNA]</scope>
    <source>
        <strain evidence="4">ATCC MYA-4622 / CBS 123669 / FGSC 9596 / NRRL 45880 / 77-13-4</strain>
    </source>
</reference>
<dbReference type="OMA" id="FCYSESA"/>
<dbReference type="RefSeq" id="XP_003039494.1">
    <property type="nucleotide sequence ID" value="XM_003039448.1"/>
</dbReference>
<evidence type="ECO:0000256" key="1">
    <source>
        <dbReference type="ARBA" id="ARBA00023242"/>
    </source>
</evidence>
<feature type="domain" description="Zn(2)-C6 fungal-type" evidence="2">
    <location>
        <begin position="5"/>
        <end position="28"/>
    </location>
</feature>
<dbReference type="InParanoid" id="C7ZQD3"/>
<sequence>MSETIQCDEVRPTCFNCNRHGIPCSLSQTAPPDLKLPGPYHREASSTLLSHSSSSHSSAVDLVAPLPSDKLWYQGFELMHHWCTATADTLSSRQDVSYVWRVAVPREGYKHPFVFHGIQAFAAVHKVYLTQSQSNKDRYLELCDYHSMLGLKLFRRELQDITEHNWLALFSFASVLVLYAFTLPLRSAHQTLADPISGFLELVSLLQGMKTTLGPLRPRVYRSELAPLVYGIWPGEVKEVTGGYPSLDNTFLPPDLWDATRQLRFFLETEVPPESLTHYRDAVNSLEYSARLVALAGAQAESGTVIAAFWTLNEKILVDIGCRKPYTLVLVAYYCVYLAGLNRTFWYARGWVEQVFDQVERSLASHAAFKSMLEWPRTHVSGL</sequence>
<organism evidence="3 4">
    <name type="scientific">Fusarium vanettenii (strain ATCC MYA-4622 / CBS 123669 / FGSC 9596 / NRRL 45880 / 77-13-4)</name>
    <name type="common">Fusarium solani subsp. pisi</name>
    <dbReference type="NCBI Taxonomy" id="660122"/>
    <lineage>
        <taxon>Eukaryota</taxon>
        <taxon>Fungi</taxon>
        <taxon>Dikarya</taxon>
        <taxon>Ascomycota</taxon>
        <taxon>Pezizomycotina</taxon>
        <taxon>Sordariomycetes</taxon>
        <taxon>Hypocreomycetidae</taxon>
        <taxon>Hypocreales</taxon>
        <taxon>Nectriaceae</taxon>
        <taxon>Fusarium</taxon>
        <taxon>Fusarium solani species complex</taxon>
        <taxon>Fusarium vanettenii</taxon>
    </lineage>
</organism>
<proteinExistence type="predicted"/>
<protein>
    <recommendedName>
        <fullName evidence="2">Zn(2)-C6 fungal-type domain-containing protein</fullName>
    </recommendedName>
</protein>
<dbReference type="CDD" id="cd00067">
    <property type="entry name" value="GAL4"/>
    <property type="match status" value="1"/>
</dbReference>
<dbReference type="Proteomes" id="UP000005206">
    <property type="component" value="Unassembled WGS sequence"/>
</dbReference>
<keyword evidence="4" id="KW-1185">Reference proteome</keyword>
<evidence type="ECO:0000313" key="3">
    <source>
        <dbReference type="EMBL" id="EEU33781.1"/>
    </source>
</evidence>
<dbReference type="EMBL" id="GG698988">
    <property type="protein sequence ID" value="EEU33781.1"/>
    <property type="molecule type" value="Genomic_DNA"/>
</dbReference>
<gene>
    <name evidence="3" type="ORF">NECHADRAFT_56106</name>
</gene>
<dbReference type="eggNOG" id="ENOG502SQ5T">
    <property type="taxonomic scope" value="Eukaryota"/>
</dbReference>
<dbReference type="OrthoDB" id="5295362at2759"/>
<evidence type="ECO:0000259" key="2">
    <source>
        <dbReference type="Pfam" id="PF00172"/>
    </source>
</evidence>
<dbReference type="AlphaFoldDB" id="C7ZQD3"/>
<dbReference type="KEGG" id="nhe:NECHADRAFT_56106"/>
<dbReference type="PANTHER" id="PTHR47784">
    <property type="entry name" value="STEROL UPTAKE CONTROL PROTEIN 2"/>
    <property type="match status" value="1"/>
</dbReference>
<name>C7ZQD3_FUSV7</name>